<organism evidence="1 2">
    <name type="scientific">Kingdonia uniflora</name>
    <dbReference type="NCBI Taxonomy" id="39325"/>
    <lineage>
        <taxon>Eukaryota</taxon>
        <taxon>Viridiplantae</taxon>
        <taxon>Streptophyta</taxon>
        <taxon>Embryophyta</taxon>
        <taxon>Tracheophyta</taxon>
        <taxon>Spermatophyta</taxon>
        <taxon>Magnoliopsida</taxon>
        <taxon>Ranunculales</taxon>
        <taxon>Circaeasteraceae</taxon>
        <taxon>Kingdonia</taxon>
    </lineage>
</organism>
<feature type="non-terminal residue" evidence="1">
    <location>
        <position position="1"/>
    </location>
</feature>
<sequence length="69" mass="8281">MVIDRCKSNVMVMKKRPKEIYPMEWKIFVKDKSSPVFKEKSKKIKNMRTKQVLHYTGSRQGYARLENDT</sequence>
<name>A0A7J7L8Y6_9MAGN</name>
<dbReference type="Proteomes" id="UP000541444">
    <property type="component" value="Unassembled WGS sequence"/>
</dbReference>
<reference evidence="1 2" key="1">
    <citation type="journal article" date="2020" name="IScience">
        <title>Genome Sequencing of the Endangered Kingdonia uniflora (Circaeasteraceae, Ranunculales) Reveals Potential Mechanisms of Evolutionary Specialization.</title>
        <authorList>
            <person name="Sun Y."/>
            <person name="Deng T."/>
            <person name="Zhang A."/>
            <person name="Moore M.J."/>
            <person name="Landis J.B."/>
            <person name="Lin N."/>
            <person name="Zhang H."/>
            <person name="Zhang X."/>
            <person name="Huang J."/>
            <person name="Zhang X."/>
            <person name="Sun H."/>
            <person name="Wang H."/>
        </authorList>
    </citation>
    <scope>NUCLEOTIDE SEQUENCE [LARGE SCALE GENOMIC DNA]</scope>
    <source>
        <strain evidence="1">TB1705</strain>
        <tissue evidence="1">Leaf</tissue>
    </source>
</reference>
<dbReference type="EMBL" id="JACGCM010002535">
    <property type="protein sequence ID" value="KAF6139010.1"/>
    <property type="molecule type" value="Genomic_DNA"/>
</dbReference>
<comment type="caution">
    <text evidence="1">The sequence shown here is derived from an EMBL/GenBank/DDBJ whole genome shotgun (WGS) entry which is preliminary data.</text>
</comment>
<gene>
    <name evidence="1" type="ORF">GIB67_010736</name>
</gene>
<dbReference type="AlphaFoldDB" id="A0A7J7L8Y6"/>
<evidence type="ECO:0000313" key="2">
    <source>
        <dbReference type="Proteomes" id="UP000541444"/>
    </source>
</evidence>
<keyword evidence="2" id="KW-1185">Reference proteome</keyword>
<accession>A0A7J7L8Y6</accession>
<evidence type="ECO:0000313" key="1">
    <source>
        <dbReference type="EMBL" id="KAF6139010.1"/>
    </source>
</evidence>
<proteinExistence type="predicted"/>
<protein>
    <submittedName>
        <fullName evidence="1">Uncharacterized protein</fullName>
    </submittedName>
</protein>